<feature type="chain" id="PRO_5045264043" description="Sortase" evidence="3">
    <location>
        <begin position="27"/>
        <end position="203"/>
    </location>
</feature>
<protein>
    <recommendedName>
        <fullName evidence="6">Sortase</fullName>
    </recommendedName>
</protein>
<name>A0ABX1BPE3_9ACTN</name>
<accession>A0ABX1BPE3</accession>
<dbReference type="RefSeq" id="WP_168100211.1">
    <property type="nucleotide sequence ID" value="NZ_JAATEN010000002.1"/>
</dbReference>
<evidence type="ECO:0000313" key="4">
    <source>
        <dbReference type="EMBL" id="NJP99600.1"/>
    </source>
</evidence>
<proteinExistence type="predicted"/>
<evidence type="ECO:0008006" key="6">
    <source>
        <dbReference type="Google" id="ProtNLM"/>
    </source>
</evidence>
<gene>
    <name evidence="4" type="ORF">HCK00_03340</name>
</gene>
<comment type="caution">
    <text evidence="4">The sequence shown here is derived from an EMBL/GenBank/DDBJ whole genome shotgun (WGS) entry which is preliminary data.</text>
</comment>
<keyword evidence="2" id="KW-0812">Transmembrane</keyword>
<feature type="signal peptide" evidence="3">
    <location>
        <begin position="1"/>
        <end position="26"/>
    </location>
</feature>
<reference evidence="4 5" key="1">
    <citation type="submission" date="2020-03" db="EMBL/GenBank/DDBJ databases">
        <title>WGS of actinomycetes isolated from Thailand.</title>
        <authorList>
            <person name="Thawai C."/>
        </authorList>
    </citation>
    <scope>NUCLEOTIDE SEQUENCE [LARGE SCALE GENOMIC DNA]</scope>
    <source>
        <strain evidence="4 5">PLAI 1-29</strain>
    </source>
</reference>
<dbReference type="EMBL" id="JAATEN010000002">
    <property type="protein sequence ID" value="NJP99600.1"/>
    <property type="molecule type" value="Genomic_DNA"/>
</dbReference>
<keyword evidence="3" id="KW-0732">Signal</keyword>
<organism evidence="4 5">
    <name type="scientific">Streptomyces zingiberis</name>
    <dbReference type="NCBI Taxonomy" id="2053010"/>
    <lineage>
        <taxon>Bacteria</taxon>
        <taxon>Bacillati</taxon>
        <taxon>Actinomycetota</taxon>
        <taxon>Actinomycetes</taxon>
        <taxon>Kitasatosporales</taxon>
        <taxon>Streptomycetaceae</taxon>
        <taxon>Streptomyces</taxon>
    </lineage>
</organism>
<dbReference type="Proteomes" id="UP000695264">
    <property type="component" value="Unassembled WGS sequence"/>
</dbReference>
<feature type="transmembrane region" description="Helical" evidence="2">
    <location>
        <begin position="159"/>
        <end position="181"/>
    </location>
</feature>
<sequence length="203" mass="19821">MGTIRLPAPTAPAALMLLRAATTAVAATVAVLGASPLAPASAVPPPPPVRAAAPGAVDDTPPGPAAEAEPSSVAPGGTVRLRVTGCGSRTGTATSSAFGTVRLLPGDLRAGHLFGSATVHTYARQGGHRVNVRCGGPESRSTSVRITVSEEAAEAGAGAFHGMGATAAGALMAAAGAALLLRRRARTATRAATGADARRPAGR</sequence>
<keyword evidence="2" id="KW-0472">Membrane</keyword>
<evidence type="ECO:0000256" key="2">
    <source>
        <dbReference type="SAM" id="Phobius"/>
    </source>
</evidence>
<keyword evidence="5" id="KW-1185">Reference proteome</keyword>
<keyword evidence="2" id="KW-1133">Transmembrane helix</keyword>
<evidence type="ECO:0000256" key="1">
    <source>
        <dbReference type="SAM" id="MobiDB-lite"/>
    </source>
</evidence>
<feature type="compositionally biased region" description="Low complexity" evidence="1">
    <location>
        <begin position="65"/>
        <end position="76"/>
    </location>
</feature>
<feature type="region of interest" description="Disordered" evidence="1">
    <location>
        <begin position="39"/>
        <end position="78"/>
    </location>
</feature>
<evidence type="ECO:0000313" key="5">
    <source>
        <dbReference type="Proteomes" id="UP000695264"/>
    </source>
</evidence>
<evidence type="ECO:0000256" key="3">
    <source>
        <dbReference type="SAM" id="SignalP"/>
    </source>
</evidence>